<evidence type="ECO:0000313" key="4">
    <source>
        <dbReference type="Proteomes" id="UP000548476"/>
    </source>
</evidence>
<dbReference type="PANTHER" id="PTHR43861:SF1">
    <property type="entry name" value="TRANS-ACONITATE 2-METHYLTRANSFERASE"/>
    <property type="match status" value="1"/>
</dbReference>
<evidence type="ECO:0000313" key="3">
    <source>
        <dbReference type="EMBL" id="MBB6032282.1"/>
    </source>
</evidence>
<dbReference type="InterPro" id="IPR005149">
    <property type="entry name" value="Tscrpt_reg_PadR_N"/>
</dbReference>
<dbReference type="Gene3D" id="1.10.10.10">
    <property type="entry name" value="Winged helix-like DNA-binding domain superfamily/Winged helix DNA-binding domain"/>
    <property type="match status" value="1"/>
</dbReference>
<organism evidence="3 4">
    <name type="scientific">Phytomonospora endophytica</name>
    <dbReference type="NCBI Taxonomy" id="714109"/>
    <lineage>
        <taxon>Bacteria</taxon>
        <taxon>Bacillati</taxon>
        <taxon>Actinomycetota</taxon>
        <taxon>Actinomycetes</taxon>
        <taxon>Micromonosporales</taxon>
        <taxon>Micromonosporaceae</taxon>
        <taxon>Phytomonospora</taxon>
    </lineage>
</organism>
<dbReference type="PANTHER" id="PTHR43861">
    <property type="entry name" value="TRANS-ACONITATE 2-METHYLTRANSFERASE-RELATED"/>
    <property type="match status" value="1"/>
</dbReference>
<dbReference type="InterPro" id="IPR036388">
    <property type="entry name" value="WH-like_DNA-bd_sf"/>
</dbReference>
<dbReference type="InterPro" id="IPR029063">
    <property type="entry name" value="SAM-dependent_MTases_sf"/>
</dbReference>
<dbReference type="Pfam" id="PF08241">
    <property type="entry name" value="Methyltransf_11"/>
    <property type="match status" value="1"/>
</dbReference>
<dbReference type="GO" id="GO:0032259">
    <property type="term" value="P:methylation"/>
    <property type="evidence" value="ECO:0007669"/>
    <property type="project" value="UniProtKB-KW"/>
</dbReference>
<dbReference type="EMBL" id="JACHGT010000001">
    <property type="protein sequence ID" value="MBB6032282.1"/>
    <property type="molecule type" value="Genomic_DNA"/>
</dbReference>
<dbReference type="InterPro" id="IPR036390">
    <property type="entry name" value="WH_DNA-bd_sf"/>
</dbReference>
<sequence length="341" mass="36145">MRTNDAQFLVLSALADGPLHGYAVNAAIERTAGERLGQGSLYGALSRLEGKGLVEPDSAGAATARRRPMRLTDAGRAELDRGLRAMSQVFEASAPGRAEYLDRAAASEAGRAYKPLLLDALDIGPTHTVLDLGCGTGADLPAMAAAAAHVIGLDSDPDMAATAAARTGLDVVHGDAHALPFAESTVDRVRTDRVLQHVDDPTVVLAEAMRVLRPGGRLVTGEPDWETLAIDHPRPELATAYTRFVVEKVIRNPTIGRQLHRLAENAGFDVPTVIPVTPTFRDPHTADQIFGFQRTTRRAVDAGYMTPDDGEEWLGALKAGPFLATVVQWVTVAVVPAGGEG</sequence>
<keyword evidence="4" id="KW-1185">Reference proteome</keyword>
<keyword evidence="3" id="KW-0808">Transferase</keyword>
<protein>
    <submittedName>
        <fullName evidence="3">Ubiquinone/menaquinone biosynthesis C-methylase UbiE</fullName>
    </submittedName>
</protein>
<dbReference type="GO" id="GO:0008757">
    <property type="term" value="F:S-adenosylmethionine-dependent methyltransferase activity"/>
    <property type="evidence" value="ECO:0007669"/>
    <property type="project" value="InterPro"/>
</dbReference>
<dbReference type="SUPFAM" id="SSF46785">
    <property type="entry name" value="Winged helix' DNA-binding domain"/>
    <property type="match status" value="1"/>
</dbReference>
<dbReference type="AlphaFoldDB" id="A0A841FFD9"/>
<reference evidence="3 4" key="1">
    <citation type="submission" date="2020-08" db="EMBL/GenBank/DDBJ databases">
        <title>Genomic Encyclopedia of Type Strains, Phase IV (KMG-IV): sequencing the most valuable type-strain genomes for metagenomic binning, comparative biology and taxonomic classification.</title>
        <authorList>
            <person name="Goeker M."/>
        </authorList>
    </citation>
    <scope>NUCLEOTIDE SEQUENCE [LARGE SCALE GENOMIC DNA]</scope>
    <source>
        <strain evidence="3 4">YIM 65646</strain>
    </source>
</reference>
<keyword evidence="3" id="KW-0489">Methyltransferase</keyword>
<keyword evidence="3" id="KW-0830">Ubiquinone</keyword>
<gene>
    <name evidence="3" type="ORF">HNR73_000124</name>
</gene>
<proteinExistence type="predicted"/>
<feature type="domain" description="Methyltransferase type 11" evidence="2">
    <location>
        <begin position="130"/>
        <end position="219"/>
    </location>
</feature>
<evidence type="ECO:0000259" key="1">
    <source>
        <dbReference type="Pfam" id="PF03551"/>
    </source>
</evidence>
<dbReference type="CDD" id="cd02440">
    <property type="entry name" value="AdoMet_MTases"/>
    <property type="match status" value="1"/>
</dbReference>
<name>A0A841FFD9_9ACTN</name>
<dbReference type="InterPro" id="IPR013216">
    <property type="entry name" value="Methyltransf_11"/>
</dbReference>
<accession>A0A841FFD9</accession>
<dbReference type="Gene3D" id="3.40.50.150">
    <property type="entry name" value="Vaccinia Virus protein VP39"/>
    <property type="match status" value="1"/>
</dbReference>
<evidence type="ECO:0000259" key="2">
    <source>
        <dbReference type="Pfam" id="PF08241"/>
    </source>
</evidence>
<dbReference type="Proteomes" id="UP000548476">
    <property type="component" value="Unassembled WGS sequence"/>
</dbReference>
<dbReference type="RefSeq" id="WP_184785202.1">
    <property type="nucleotide sequence ID" value="NZ_BONT01000063.1"/>
</dbReference>
<dbReference type="SUPFAM" id="SSF53335">
    <property type="entry name" value="S-adenosyl-L-methionine-dependent methyltransferases"/>
    <property type="match status" value="1"/>
</dbReference>
<comment type="caution">
    <text evidence="3">The sequence shown here is derived from an EMBL/GenBank/DDBJ whole genome shotgun (WGS) entry which is preliminary data.</text>
</comment>
<feature type="domain" description="Transcription regulator PadR N-terminal" evidence="1">
    <location>
        <begin position="10"/>
        <end position="80"/>
    </location>
</feature>
<dbReference type="Pfam" id="PF03551">
    <property type="entry name" value="PadR"/>
    <property type="match status" value="1"/>
</dbReference>